<dbReference type="CDD" id="cd12148">
    <property type="entry name" value="fungal_TF_MHR"/>
    <property type="match status" value="1"/>
</dbReference>
<dbReference type="OrthoDB" id="5319458at2759"/>
<evidence type="ECO:0000313" key="11">
    <source>
        <dbReference type="Proteomes" id="UP000887229"/>
    </source>
</evidence>
<feature type="region of interest" description="Disordered" evidence="8">
    <location>
        <begin position="528"/>
        <end position="549"/>
    </location>
</feature>
<keyword evidence="7" id="KW-0539">Nucleus</keyword>
<dbReference type="InterPro" id="IPR052202">
    <property type="entry name" value="Yeast_MetPath_Reg"/>
</dbReference>
<comment type="subcellular location">
    <subcellularLocation>
        <location evidence="1">Nucleus</location>
    </subcellularLocation>
</comment>
<dbReference type="Pfam" id="PF04082">
    <property type="entry name" value="Fungal_trans"/>
    <property type="match status" value="1"/>
</dbReference>
<dbReference type="SMART" id="SM00906">
    <property type="entry name" value="Fungal_trans"/>
    <property type="match status" value="1"/>
</dbReference>
<dbReference type="Proteomes" id="UP000887229">
    <property type="component" value="Unassembled WGS sequence"/>
</dbReference>
<keyword evidence="4" id="KW-0805">Transcription regulation</keyword>
<accession>A0A9P8CT31</accession>
<dbReference type="RefSeq" id="XP_046121906.1">
    <property type="nucleotide sequence ID" value="XM_046261903.1"/>
</dbReference>
<keyword evidence="11" id="KW-1185">Reference proteome</keyword>
<dbReference type="InterPro" id="IPR001138">
    <property type="entry name" value="Zn2Cys6_DnaBD"/>
</dbReference>
<dbReference type="GO" id="GO:0043565">
    <property type="term" value="F:sequence-specific DNA binding"/>
    <property type="evidence" value="ECO:0007669"/>
    <property type="project" value="TreeGrafter"/>
</dbReference>
<dbReference type="InterPro" id="IPR036864">
    <property type="entry name" value="Zn2-C6_fun-type_DNA-bd_sf"/>
</dbReference>
<dbReference type="GO" id="GO:0008270">
    <property type="term" value="F:zinc ion binding"/>
    <property type="evidence" value="ECO:0007669"/>
    <property type="project" value="InterPro"/>
</dbReference>
<dbReference type="PROSITE" id="PS50048">
    <property type="entry name" value="ZN2_CY6_FUNGAL_2"/>
    <property type="match status" value="1"/>
</dbReference>
<evidence type="ECO:0000259" key="9">
    <source>
        <dbReference type="PROSITE" id="PS50048"/>
    </source>
</evidence>
<dbReference type="GO" id="GO:0045944">
    <property type="term" value="P:positive regulation of transcription by RNA polymerase II"/>
    <property type="evidence" value="ECO:0007669"/>
    <property type="project" value="TreeGrafter"/>
</dbReference>
<proteinExistence type="predicted"/>
<evidence type="ECO:0000256" key="2">
    <source>
        <dbReference type="ARBA" id="ARBA00022723"/>
    </source>
</evidence>
<evidence type="ECO:0000256" key="1">
    <source>
        <dbReference type="ARBA" id="ARBA00004123"/>
    </source>
</evidence>
<dbReference type="CDD" id="cd00067">
    <property type="entry name" value="GAL4"/>
    <property type="match status" value="1"/>
</dbReference>
<dbReference type="SUPFAM" id="SSF57701">
    <property type="entry name" value="Zn2/Cys6 DNA-binding domain"/>
    <property type="match status" value="1"/>
</dbReference>
<dbReference type="PROSITE" id="PS00463">
    <property type="entry name" value="ZN2_CY6_FUNGAL_1"/>
    <property type="match status" value="1"/>
</dbReference>
<dbReference type="SMART" id="SM00066">
    <property type="entry name" value="GAL4"/>
    <property type="match status" value="1"/>
</dbReference>
<dbReference type="PANTHER" id="PTHR47782">
    <property type="entry name" value="ZN(II)2CYS6 TRANSCRIPTION FACTOR (EUROFUNG)-RELATED"/>
    <property type="match status" value="1"/>
</dbReference>
<dbReference type="AlphaFoldDB" id="A0A9P8CT31"/>
<feature type="domain" description="Zn(2)-C6 fungal-type" evidence="9">
    <location>
        <begin position="20"/>
        <end position="52"/>
    </location>
</feature>
<comment type="caution">
    <text evidence="10">The sequence shown here is derived from an EMBL/GenBank/DDBJ whole genome shotgun (WGS) entry which is preliminary data.</text>
</comment>
<keyword evidence="3" id="KW-0862">Zinc</keyword>
<evidence type="ECO:0000256" key="6">
    <source>
        <dbReference type="ARBA" id="ARBA00023163"/>
    </source>
</evidence>
<dbReference type="GeneID" id="70292806"/>
<feature type="compositionally biased region" description="Pro residues" evidence="8">
    <location>
        <begin position="528"/>
        <end position="544"/>
    </location>
</feature>
<organism evidence="10 11">
    <name type="scientific">Emericellopsis atlantica</name>
    <dbReference type="NCBI Taxonomy" id="2614577"/>
    <lineage>
        <taxon>Eukaryota</taxon>
        <taxon>Fungi</taxon>
        <taxon>Dikarya</taxon>
        <taxon>Ascomycota</taxon>
        <taxon>Pezizomycotina</taxon>
        <taxon>Sordariomycetes</taxon>
        <taxon>Hypocreomycetidae</taxon>
        <taxon>Hypocreales</taxon>
        <taxon>Bionectriaceae</taxon>
        <taxon>Emericellopsis</taxon>
    </lineage>
</organism>
<dbReference type="Gene3D" id="4.10.240.10">
    <property type="entry name" value="Zn(2)-C6 fungal-type DNA-binding domain"/>
    <property type="match status" value="1"/>
</dbReference>
<keyword evidence="6" id="KW-0804">Transcription</keyword>
<dbReference type="GO" id="GO:0005634">
    <property type="term" value="C:nucleus"/>
    <property type="evidence" value="ECO:0007669"/>
    <property type="project" value="UniProtKB-SubCell"/>
</dbReference>
<evidence type="ECO:0000313" key="10">
    <source>
        <dbReference type="EMBL" id="KAG9257982.1"/>
    </source>
</evidence>
<evidence type="ECO:0000256" key="8">
    <source>
        <dbReference type="SAM" id="MobiDB-lite"/>
    </source>
</evidence>
<dbReference type="InterPro" id="IPR007219">
    <property type="entry name" value="XnlR_reg_dom"/>
</dbReference>
<sequence length="662" mass="74803">MPRSSFSLNPLLKVSRPVSACSRCRAAKVKCDGKLPACTACEKAGRESECSAANDQFARGKERSYVAALELRIEKLERRLQYAKNRKASLGFQEPDLSSLAQDVDRRNSMAHIRAAIHRKAARTRENSDVNSLISDFGFLSVDANTRDFEPSSTNMTFARLVLTAVTNDELPGLSEVELPPRQTAHSLVQFYITHIYSFYPFFQEAALFNIMNDLYHDDDRVIKDSDLWLFHMVLAIGSTAQSRRLGDEHYQNGLVYARKAIESADRALAPGYVTQIQSLLLLTQYSMLDPAHFDSWHLIGITTRAVVDLGLHQDPPVSSVADKSALDMRRRIFYCVYSLDRAISMVHARCFSFTDNAINVAFPSTPSKKAVHEAMPGPHSPDPALLMFQLRRAQSFWYQELYQSHASAPLPDPSAYIWQMCYEMQEWAASLPQKLPASVRQLFDQELRYSYVYCIAPSARAPEITDYNRTLIFEYALAYLDTMHDIAQNGLNSAFYTYHDALKVYFMASQLLAVLWDAEQMLLDGPPVPRPMVRPGTAPPPPNPRRHIQGVPMESNASRSLSCLERVDHTLGRFGERWNESAMLKVSFESMARETVQRLRSRKQMESASLDSQQQQQQQYQSRAVQGIHAVPPPQQQQPREVRWIGVDPGQTMRGGGPAPP</sequence>
<evidence type="ECO:0000256" key="5">
    <source>
        <dbReference type="ARBA" id="ARBA00023125"/>
    </source>
</evidence>
<feature type="region of interest" description="Disordered" evidence="8">
    <location>
        <begin position="602"/>
        <end position="662"/>
    </location>
</feature>
<protein>
    <submittedName>
        <fullName evidence="10">Fungal-specific transcription factor domain-containing protein</fullName>
    </submittedName>
</protein>
<evidence type="ECO:0000256" key="4">
    <source>
        <dbReference type="ARBA" id="ARBA00023015"/>
    </source>
</evidence>
<evidence type="ECO:0000256" key="3">
    <source>
        <dbReference type="ARBA" id="ARBA00022833"/>
    </source>
</evidence>
<evidence type="ECO:0000256" key="7">
    <source>
        <dbReference type="ARBA" id="ARBA00023242"/>
    </source>
</evidence>
<keyword evidence="2" id="KW-0479">Metal-binding</keyword>
<dbReference type="EMBL" id="MU251244">
    <property type="protein sequence ID" value="KAG9257982.1"/>
    <property type="molecule type" value="Genomic_DNA"/>
</dbReference>
<gene>
    <name evidence="10" type="ORF">F5Z01DRAFT_632989</name>
</gene>
<reference evidence="10" key="1">
    <citation type="journal article" date="2021" name="IMA Fungus">
        <title>Genomic characterization of three marine fungi, including Emericellopsis atlantica sp. nov. with signatures of a generalist lifestyle and marine biomass degradation.</title>
        <authorList>
            <person name="Hagestad O.C."/>
            <person name="Hou L."/>
            <person name="Andersen J.H."/>
            <person name="Hansen E.H."/>
            <person name="Altermark B."/>
            <person name="Li C."/>
            <person name="Kuhnert E."/>
            <person name="Cox R.J."/>
            <person name="Crous P.W."/>
            <person name="Spatafora J.W."/>
            <person name="Lail K."/>
            <person name="Amirebrahimi M."/>
            <person name="Lipzen A."/>
            <person name="Pangilinan J."/>
            <person name="Andreopoulos W."/>
            <person name="Hayes R.D."/>
            <person name="Ng V."/>
            <person name="Grigoriev I.V."/>
            <person name="Jackson S.A."/>
            <person name="Sutton T.D.S."/>
            <person name="Dobson A.D.W."/>
            <person name="Rama T."/>
        </authorList>
    </citation>
    <scope>NUCLEOTIDE SEQUENCE</scope>
    <source>
        <strain evidence="10">TS7</strain>
    </source>
</reference>
<dbReference type="PANTHER" id="PTHR47782:SF2">
    <property type="entry name" value="TRANSCRIPTION FACTOR, PUTATIVE (AFU_ORTHOLOGUE AFUA_4G12570)-RELATED"/>
    <property type="match status" value="1"/>
</dbReference>
<name>A0A9P8CT31_9HYPO</name>
<keyword evidence="5" id="KW-0238">DNA-binding</keyword>
<dbReference type="Pfam" id="PF00172">
    <property type="entry name" value="Zn_clus"/>
    <property type="match status" value="1"/>
</dbReference>
<dbReference type="GO" id="GO:0000981">
    <property type="term" value="F:DNA-binding transcription factor activity, RNA polymerase II-specific"/>
    <property type="evidence" value="ECO:0007669"/>
    <property type="project" value="InterPro"/>
</dbReference>
<dbReference type="GO" id="GO:0006351">
    <property type="term" value="P:DNA-templated transcription"/>
    <property type="evidence" value="ECO:0007669"/>
    <property type="project" value="InterPro"/>
</dbReference>